<proteinExistence type="predicted"/>
<accession>A0A940PVX6</accession>
<feature type="domain" description="YokE-like PH" evidence="1">
    <location>
        <begin position="33"/>
        <end position="114"/>
    </location>
</feature>
<comment type="caution">
    <text evidence="2">The sequence shown here is derived from an EMBL/GenBank/DDBJ whole genome shotgun (WGS) entry which is preliminary data.</text>
</comment>
<dbReference type="InterPro" id="IPR039519">
    <property type="entry name" value="YokE-like_PH"/>
</dbReference>
<dbReference type="RefSeq" id="WP_209705119.1">
    <property type="nucleotide sequence ID" value="NZ_JAFIDA010000001.1"/>
</dbReference>
<dbReference type="EMBL" id="JAFIDA010000001">
    <property type="protein sequence ID" value="MBP1326166.1"/>
    <property type="molecule type" value="Genomic_DNA"/>
</dbReference>
<keyword evidence="3" id="KW-1185">Reference proteome</keyword>
<dbReference type="Proteomes" id="UP000675163">
    <property type="component" value="Unassembled WGS sequence"/>
</dbReference>
<sequence>MTTTRAAMTYATALNRNELYESPGLRRDIPKVLHPEEEVLLALPGVAGDFPFVMIVTDSRFILARVAGIFKGSKISRQVPLAEVVGVRYRPWLFAMMKVDTASRRAFRMMPQNNADAERFARDLEHLIQFGSLPA</sequence>
<gene>
    <name evidence="2" type="ORF">JOF28_001398</name>
</gene>
<dbReference type="AlphaFoldDB" id="A0A940PVX6"/>
<evidence type="ECO:0000313" key="3">
    <source>
        <dbReference type="Proteomes" id="UP000675163"/>
    </source>
</evidence>
<protein>
    <recommendedName>
        <fullName evidence="1">YokE-like PH domain-containing protein</fullName>
    </recommendedName>
</protein>
<reference evidence="2" key="1">
    <citation type="submission" date="2021-02" db="EMBL/GenBank/DDBJ databases">
        <title>Sequencing the genomes of 1000 actinobacteria strains.</title>
        <authorList>
            <person name="Klenk H.-P."/>
        </authorList>
    </citation>
    <scope>NUCLEOTIDE SEQUENCE</scope>
    <source>
        <strain evidence="2">DSM 22850</strain>
    </source>
</reference>
<evidence type="ECO:0000259" key="1">
    <source>
        <dbReference type="Pfam" id="PF14470"/>
    </source>
</evidence>
<name>A0A940PVX6_9MICO</name>
<evidence type="ECO:0000313" key="2">
    <source>
        <dbReference type="EMBL" id="MBP1326166.1"/>
    </source>
</evidence>
<organism evidence="2 3">
    <name type="scientific">Leucobacter exalbidus</name>
    <dbReference type="NCBI Taxonomy" id="662960"/>
    <lineage>
        <taxon>Bacteria</taxon>
        <taxon>Bacillati</taxon>
        <taxon>Actinomycetota</taxon>
        <taxon>Actinomycetes</taxon>
        <taxon>Micrococcales</taxon>
        <taxon>Microbacteriaceae</taxon>
        <taxon>Leucobacter</taxon>
    </lineage>
</organism>
<dbReference type="Pfam" id="PF14470">
    <property type="entry name" value="bPH_3"/>
    <property type="match status" value="1"/>
</dbReference>